<feature type="region of interest" description="Disordered" evidence="1">
    <location>
        <begin position="385"/>
        <end position="415"/>
    </location>
</feature>
<dbReference type="AlphaFoldDB" id="A0A1Q9CBL7"/>
<name>A0A1Q9CBL7_SYMMI</name>
<dbReference type="Proteomes" id="UP000186817">
    <property type="component" value="Unassembled WGS sequence"/>
</dbReference>
<feature type="transmembrane region" description="Helical" evidence="2">
    <location>
        <begin position="41"/>
        <end position="61"/>
    </location>
</feature>
<dbReference type="Gene3D" id="3.90.70.80">
    <property type="match status" value="1"/>
</dbReference>
<protein>
    <recommendedName>
        <fullName evidence="5">OTU domain-containing protein</fullName>
    </recommendedName>
</protein>
<sequence length="616" mass="69074">MDLYSSNKRPRRWQAFIFVQAAMVWDPGLQLLSILFGEFRWVFLLPGVFAMFGAIGCMFCSEARWGDAPVKAKAKAADFVSATLPEKDEKDVWHHATRGLGKHRGQEEFATALDDHKDEAFVVVAKDYEDFEARKALAEGDRYPMVTLLLPAGQHWPEGVTKPKAVRVPGWVVRVLCPWAYQHTSADDWKRMTAQPGAAARKWSVQHEASTTQLGDTFGFELRDGHSRQAQLRGLLRVHSAEAAFKLLRASGKVDGDGRRWFVEPVYGELPGLVQGVLWHDWQENEDWQGFANRVARLSEDGVILGRRQLGSRVARGDARLKDRPSVWRASKVPREWHGDMVVEIFTSVGFRNAEVVQKLHRSKTTDWIVRAVAPSDAELFHSSLQDATGGQGPAEAPQPKKSKGPWMPDGGKRVPNTGKGDCMMLAIADALRRYAPEEKASGRSVPAFLATFYAKHFQEYEGIGKVHSRTTLMASRYAALGAVIWNLELHAAAHVLRRDIYVLDGEVKSFTHGGKGRAICLFYDDQVGHYEWIDGDVMMFWATPHQGTRLQGGGKRSHASTDGSLRPTKIRAEIDGDASPPPPQPKQHYFKRGLARQRRCWLLVLFAFGIVRIVH</sequence>
<proteinExistence type="predicted"/>
<evidence type="ECO:0000313" key="3">
    <source>
        <dbReference type="EMBL" id="OLP80217.1"/>
    </source>
</evidence>
<evidence type="ECO:0000256" key="2">
    <source>
        <dbReference type="SAM" id="Phobius"/>
    </source>
</evidence>
<organism evidence="3 4">
    <name type="scientific">Symbiodinium microadriaticum</name>
    <name type="common">Dinoflagellate</name>
    <name type="synonym">Zooxanthella microadriatica</name>
    <dbReference type="NCBI Taxonomy" id="2951"/>
    <lineage>
        <taxon>Eukaryota</taxon>
        <taxon>Sar</taxon>
        <taxon>Alveolata</taxon>
        <taxon>Dinophyceae</taxon>
        <taxon>Suessiales</taxon>
        <taxon>Symbiodiniaceae</taxon>
        <taxon>Symbiodinium</taxon>
    </lineage>
</organism>
<keyword evidence="2" id="KW-1133">Transmembrane helix</keyword>
<feature type="transmembrane region" description="Helical" evidence="2">
    <location>
        <begin position="12"/>
        <end position="35"/>
    </location>
</feature>
<dbReference type="EMBL" id="LSRX01001401">
    <property type="protein sequence ID" value="OLP80217.1"/>
    <property type="molecule type" value="Genomic_DNA"/>
</dbReference>
<keyword evidence="4" id="KW-1185">Reference proteome</keyword>
<dbReference type="OrthoDB" id="423301at2759"/>
<keyword evidence="2" id="KW-0812">Transmembrane</keyword>
<evidence type="ECO:0000313" key="4">
    <source>
        <dbReference type="Proteomes" id="UP000186817"/>
    </source>
</evidence>
<keyword evidence="2" id="KW-0472">Membrane</keyword>
<dbReference type="CDD" id="cd22744">
    <property type="entry name" value="OTU"/>
    <property type="match status" value="1"/>
</dbReference>
<gene>
    <name evidence="3" type="ORF">AK812_SmicGene39396</name>
</gene>
<evidence type="ECO:0000256" key="1">
    <source>
        <dbReference type="SAM" id="MobiDB-lite"/>
    </source>
</evidence>
<comment type="caution">
    <text evidence="3">The sequence shown here is derived from an EMBL/GenBank/DDBJ whole genome shotgun (WGS) entry which is preliminary data.</text>
</comment>
<evidence type="ECO:0008006" key="5">
    <source>
        <dbReference type="Google" id="ProtNLM"/>
    </source>
</evidence>
<accession>A0A1Q9CBL7</accession>
<reference evidence="3 4" key="1">
    <citation type="submission" date="2016-02" db="EMBL/GenBank/DDBJ databases">
        <title>Genome analysis of coral dinoflagellate symbionts highlights evolutionary adaptations to a symbiotic lifestyle.</title>
        <authorList>
            <person name="Aranda M."/>
            <person name="Li Y."/>
            <person name="Liew Y.J."/>
            <person name="Baumgarten S."/>
            <person name="Simakov O."/>
            <person name="Wilson M."/>
            <person name="Piel J."/>
            <person name="Ashoor H."/>
            <person name="Bougouffa S."/>
            <person name="Bajic V.B."/>
            <person name="Ryu T."/>
            <person name="Ravasi T."/>
            <person name="Bayer T."/>
            <person name="Micklem G."/>
            <person name="Kim H."/>
            <person name="Bhak J."/>
            <person name="Lajeunesse T.C."/>
            <person name="Voolstra C.R."/>
        </authorList>
    </citation>
    <scope>NUCLEOTIDE SEQUENCE [LARGE SCALE GENOMIC DNA]</scope>
    <source>
        <strain evidence="3 4">CCMP2467</strain>
    </source>
</reference>